<dbReference type="RefSeq" id="WP_176441754.1">
    <property type="nucleotide sequence ID" value="NZ_FZOU01000004.1"/>
</dbReference>
<evidence type="ECO:0000256" key="2">
    <source>
        <dbReference type="ARBA" id="ARBA00004613"/>
    </source>
</evidence>
<keyword evidence="6 8" id="KW-0732">Signal</keyword>
<evidence type="ECO:0000256" key="4">
    <source>
        <dbReference type="ARBA" id="ARBA00012437"/>
    </source>
</evidence>
<dbReference type="Gene3D" id="2.70.98.10">
    <property type="match status" value="1"/>
</dbReference>
<comment type="similarity">
    <text evidence="3">Belongs to the polysaccharide lyase 4 family.</text>
</comment>
<dbReference type="Pfam" id="PF14683">
    <property type="entry name" value="CBM-like"/>
    <property type="match status" value="1"/>
</dbReference>
<accession>A0A239K5D6</accession>
<keyword evidence="5" id="KW-0964">Secreted</keyword>
<reference evidence="11 12" key="1">
    <citation type="submission" date="2017-06" db="EMBL/GenBank/DDBJ databases">
        <authorList>
            <person name="Kim H.J."/>
            <person name="Triplett B.A."/>
        </authorList>
    </citation>
    <scope>NUCLEOTIDE SEQUENCE [LARGE SCALE GENOMIC DNA]</scope>
    <source>
        <strain evidence="11 12">DSM 18704</strain>
    </source>
</reference>
<keyword evidence="12" id="KW-1185">Reference proteome</keyword>
<comment type="catalytic activity">
    <reaction evidence="1">
        <text>Endotype eliminative cleavage of L-alpha-rhamnopyranosyl-(1-&gt;4)-alpha-D-galactopyranosyluronic acid bonds of rhamnogalacturonan I domains in ramified hairy regions of pectin leaving L-rhamnopyranose at the reducing end and 4-deoxy-4,5-unsaturated D-galactopyranosyluronic acid at the non-reducing end.</text>
        <dbReference type="EC" id="4.2.2.23"/>
    </reaction>
</comment>
<dbReference type="SUPFAM" id="SSF74650">
    <property type="entry name" value="Galactose mutarotase-like"/>
    <property type="match status" value="1"/>
</dbReference>
<sequence length="625" mass="69557">MTKRLLLLLLAASLYSAPVRANVPGGDGDRAPVKLHVHGEIYELTNGNVSVEIDGPSAGVESFKYHGAELVNKDGKHGHMYWSMDGGADYQNPSHAKCSVRVQTAETVDVGCKVTYAGSQPHAFDIDIHYVLRRGATGLYVYAILSHPASYPATGVAEWRMVWDTPTIHDHFLLEKIFIDTARSGPIPTPYDISQKTHTPIKEISVFHTGLFNGKMESKYSYNATYNEIGTFGYASDVNKLGAWIVMGGFEYYNDGPRKNDLTAVEGEMTHHFGRNHYGGTSIKVEQGEEWAKIFGPFLLYANAGAPADQLWKDAQLQAATEQKAWPYEWMAGVPEYPLENQRGSVSGKLSLKDPLKPKLTTADAWIGLAQPPEGKDFQNESKNYEYWARVKPDGSFTIPHARPGTYKLYAFANGEPDVYEHDDVKVTAGTDTDAGELQWDIARTGWLAWEIGVPDRDSREFRHGNNYFQPFLYKGFTAEFSNPLVFHIGSSLPARDWNYAQSNYQPPQGSPAPWPWQIDFTLPSGLSRDGSAELTVALAAANKAMLRVSVNGTSEGEWTPENNSGNGLLRQASHMKYSLHRFAIPMAALHEGRNMIELLQTNWKADDNYLSYDYLSLEILGKKP</sequence>
<evidence type="ECO:0000256" key="8">
    <source>
        <dbReference type="SAM" id="SignalP"/>
    </source>
</evidence>
<evidence type="ECO:0000313" key="11">
    <source>
        <dbReference type="EMBL" id="SNT12853.1"/>
    </source>
</evidence>
<dbReference type="InterPro" id="IPR008979">
    <property type="entry name" value="Galactose-bd-like_sf"/>
</dbReference>
<name>A0A239K5D6_9BACT</name>
<dbReference type="InterPro" id="IPR011013">
    <property type="entry name" value="Gal_mutarotase_sf_dom"/>
</dbReference>
<dbReference type="GO" id="GO:0102210">
    <property type="term" value="F:rhamnogalacturonan endolyase activity"/>
    <property type="evidence" value="ECO:0007669"/>
    <property type="project" value="UniProtKB-EC"/>
</dbReference>
<evidence type="ECO:0000259" key="9">
    <source>
        <dbReference type="Pfam" id="PF14683"/>
    </source>
</evidence>
<evidence type="ECO:0000256" key="6">
    <source>
        <dbReference type="ARBA" id="ARBA00022729"/>
    </source>
</evidence>
<dbReference type="EMBL" id="FZOU01000004">
    <property type="protein sequence ID" value="SNT12853.1"/>
    <property type="molecule type" value="Genomic_DNA"/>
</dbReference>
<dbReference type="GO" id="GO:0005576">
    <property type="term" value="C:extracellular region"/>
    <property type="evidence" value="ECO:0007669"/>
    <property type="project" value="UniProtKB-SubCell"/>
</dbReference>
<dbReference type="GO" id="GO:0030246">
    <property type="term" value="F:carbohydrate binding"/>
    <property type="evidence" value="ECO:0007669"/>
    <property type="project" value="InterPro"/>
</dbReference>
<dbReference type="InterPro" id="IPR029413">
    <property type="entry name" value="RG-lyase_II"/>
</dbReference>
<dbReference type="SUPFAM" id="SSF49785">
    <property type="entry name" value="Galactose-binding domain-like"/>
    <property type="match status" value="1"/>
</dbReference>
<feature type="signal peptide" evidence="8">
    <location>
        <begin position="1"/>
        <end position="21"/>
    </location>
</feature>
<dbReference type="AlphaFoldDB" id="A0A239K5D6"/>
<evidence type="ECO:0000259" key="10">
    <source>
        <dbReference type="Pfam" id="PF14686"/>
    </source>
</evidence>
<dbReference type="EC" id="4.2.2.23" evidence="4"/>
<evidence type="ECO:0000256" key="5">
    <source>
        <dbReference type="ARBA" id="ARBA00022525"/>
    </source>
</evidence>
<feature type="chain" id="PRO_5012964002" description="rhamnogalacturonan endolyase" evidence="8">
    <location>
        <begin position="22"/>
        <end position="625"/>
    </location>
</feature>
<feature type="domain" description="Rhamnogalacturonan lyase" evidence="9">
    <location>
        <begin position="450"/>
        <end position="618"/>
    </location>
</feature>
<dbReference type="CDD" id="cd10316">
    <property type="entry name" value="RGL4_M"/>
    <property type="match status" value="1"/>
</dbReference>
<dbReference type="PANTHER" id="PTHR32018:SF1">
    <property type="entry name" value="RHAMNOGALACTURONAN ENDOLYASE"/>
    <property type="match status" value="1"/>
</dbReference>
<dbReference type="Gene3D" id="2.60.120.260">
    <property type="entry name" value="Galactose-binding domain-like"/>
    <property type="match status" value="1"/>
</dbReference>
<dbReference type="Gene3D" id="2.60.40.1120">
    <property type="entry name" value="Carboxypeptidase-like, regulatory domain"/>
    <property type="match status" value="1"/>
</dbReference>
<evidence type="ECO:0000256" key="7">
    <source>
        <dbReference type="ARBA" id="ARBA00023239"/>
    </source>
</evidence>
<dbReference type="SUPFAM" id="SSF49452">
    <property type="entry name" value="Starch-binding domain-like"/>
    <property type="match status" value="1"/>
</dbReference>
<dbReference type="InterPro" id="IPR013784">
    <property type="entry name" value="Carb-bd-like_fold"/>
</dbReference>
<evidence type="ECO:0000256" key="1">
    <source>
        <dbReference type="ARBA" id="ARBA00001324"/>
    </source>
</evidence>
<comment type="subcellular location">
    <subcellularLocation>
        <location evidence="2">Secreted</location>
    </subcellularLocation>
</comment>
<protein>
    <recommendedName>
        <fullName evidence="4">rhamnogalacturonan endolyase</fullName>
        <ecNumber evidence="4">4.2.2.23</ecNumber>
    </recommendedName>
</protein>
<dbReference type="PANTHER" id="PTHR32018">
    <property type="entry name" value="RHAMNOGALACTURONATE LYASE FAMILY PROTEIN"/>
    <property type="match status" value="1"/>
</dbReference>
<dbReference type="Pfam" id="PF14686">
    <property type="entry name" value="fn3_3"/>
    <property type="match status" value="1"/>
</dbReference>
<dbReference type="InterPro" id="IPR051850">
    <property type="entry name" value="Polysacch_Lyase_4"/>
</dbReference>
<gene>
    <name evidence="11" type="ORF">SAMN05421770_104285</name>
</gene>
<evidence type="ECO:0000313" key="12">
    <source>
        <dbReference type="Proteomes" id="UP000198356"/>
    </source>
</evidence>
<dbReference type="InterPro" id="IPR010325">
    <property type="entry name" value="Rhamnogal_lyase"/>
</dbReference>
<dbReference type="InterPro" id="IPR014718">
    <property type="entry name" value="GH-type_carb-bd"/>
</dbReference>
<organism evidence="11 12">
    <name type="scientific">Granulicella rosea</name>
    <dbReference type="NCBI Taxonomy" id="474952"/>
    <lineage>
        <taxon>Bacteria</taxon>
        <taxon>Pseudomonadati</taxon>
        <taxon>Acidobacteriota</taxon>
        <taxon>Terriglobia</taxon>
        <taxon>Terriglobales</taxon>
        <taxon>Acidobacteriaceae</taxon>
        <taxon>Granulicella</taxon>
    </lineage>
</organism>
<proteinExistence type="inferred from homology"/>
<dbReference type="GO" id="GO:0005975">
    <property type="term" value="P:carbohydrate metabolic process"/>
    <property type="evidence" value="ECO:0007669"/>
    <property type="project" value="InterPro"/>
</dbReference>
<feature type="domain" description="Rhamnogalacturonan lyase" evidence="10">
    <location>
        <begin position="365"/>
        <end position="434"/>
    </location>
</feature>
<keyword evidence="7 11" id="KW-0456">Lyase</keyword>
<dbReference type="InterPro" id="IPR029411">
    <property type="entry name" value="RG-lyase_III"/>
</dbReference>
<dbReference type="Pfam" id="PF06045">
    <property type="entry name" value="Rhamnogal_lyase"/>
    <property type="match status" value="1"/>
</dbReference>
<dbReference type="Proteomes" id="UP000198356">
    <property type="component" value="Unassembled WGS sequence"/>
</dbReference>
<evidence type="ECO:0000256" key="3">
    <source>
        <dbReference type="ARBA" id="ARBA00010418"/>
    </source>
</evidence>